<reference evidence="1 2" key="1">
    <citation type="submission" date="2022-12" db="EMBL/GenBank/DDBJ databases">
        <title>Chromosome-level genome assembly of true bugs.</title>
        <authorList>
            <person name="Ma L."/>
            <person name="Li H."/>
        </authorList>
    </citation>
    <scope>NUCLEOTIDE SEQUENCE [LARGE SCALE GENOMIC DNA]</scope>
    <source>
        <strain evidence="1">Lab_2022b</strain>
    </source>
</reference>
<dbReference type="Proteomes" id="UP001461498">
    <property type="component" value="Unassembled WGS sequence"/>
</dbReference>
<gene>
    <name evidence="1" type="ORF">O3M35_001358</name>
</gene>
<dbReference type="EMBL" id="JAPXFL010000001">
    <property type="protein sequence ID" value="KAK9513088.1"/>
    <property type="molecule type" value="Genomic_DNA"/>
</dbReference>
<protein>
    <submittedName>
        <fullName evidence="1">Uncharacterized protein</fullName>
    </submittedName>
</protein>
<proteinExistence type="predicted"/>
<name>A0AAW1DQ09_9HEMI</name>
<organism evidence="1 2">
    <name type="scientific">Rhynocoris fuscipes</name>
    <dbReference type="NCBI Taxonomy" id="488301"/>
    <lineage>
        <taxon>Eukaryota</taxon>
        <taxon>Metazoa</taxon>
        <taxon>Ecdysozoa</taxon>
        <taxon>Arthropoda</taxon>
        <taxon>Hexapoda</taxon>
        <taxon>Insecta</taxon>
        <taxon>Pterygota</taxon>
        <taxon>Neoptera</taxon>
        <taxon>Paraneoptera</taxon>
        <taxon>Hemiptera</taxon>
        <taxon>Heteroptera</taxon>
        <taxon>Panheteroptera</taxon>
        <taxon>Cimicomorpha</taxon>
        <taxon>Reduviidae</taxon>
        <taxon>Harpactorinae</taxon>
        <taxon>Harpactorini</taxon>
        <taxon>Rhynocoris</taxon>
    </lineage>
</organism>
<evidence type="ECO:0000313" key="1">
    <source>
        <dbReference type="EMBL" id="KAK9513088.1"/>
    </source>
</evidence>
<dbReference type="AlphaFoldDB" id="A0AAW1DQ09"/>
<evidence type="ECO:0000313" key="2">
    <source>
        <dbReference type="Proteomes" id="UP001461498"/>
    </source>
</evidence>
<keyword evidence="2" id="KW-1185">Reference proteome</keyword>
<comment type="caution">
    <text evidence="1">The sequence shown here is derived from an EMBL/GenBank/DDBJ whole genome shotgun (WGS) entry which is preliminary data.</text>
</comment>
<sequence length="161" mass="18297">MENVQINSDPEKETKVSSDENICNNELINNDSNINDKCNTNVDTSIEQLKIDTNEKSSIEVTSNSSIDVNQNIQNPTKYVPVRYSYSGSYFDKQFAEIEVQMNLLEVKNSLAKTCEILKEINFLESLRKGSKLSEKTLEFSEEIIDMDEVSNTSEPDHQTS</sequence>
<accession>A0AAW1DQ09</accession>